<dbReference type="EMBL" id="VIAR01000002">
    <property type="protein sequence ID" value="TQD40288.1"/>
    <property type="molecule type" value="Genomic_DNA"/>
</dbReference>
<keyword evidence="1" id="KW-1133">Transmembrane helix</keyword>
<feature type="transmembrane region" description="Helical" evidence="1">
    <location>
        <begin position="33"/>
        <end position="51"/>
    </location>
</feature>
<dbReference type="AlphaFoldDB" id="A0A507ZX66"/>
<name>A0A507ZX66_9FLAO</name>
<reference evidence="2 3" key="1">
    <citation type="submission" date="2019-06" db="EMBL/GenBank/DDBJ databases">
        <title>Flavibacter putida gen. nov., sp. nov., a novel marine bacterium of the family Flavobacteriaceae isolated from coastal seawater.</title>
        <authorList>
            <person name="Feng X."/>
        </authorList>
    </citation>
    <scope>NUCLEOTIDE SEQUENCE [LARGE SCALE GENOMIC DNA]</scope>
    <source>
        <strain evidence="2 3">PLHSN227</strain>
    </source>
</reference>
<comment type="caution">
    <text evidence="2">The sequence shown here is derived from an EMBL/GenBank/DDBJ whole genome shotgun (WGS) entry which is preliminary data.</text>
</comment>
<dbReference type="OrthoDB" id="1203114at2"/>
<sequence length="61" mass="6491">MTTHEKVGFIGGSLLSLVGSVNLDDLITTSVLAITGAGVSFISSVILKFLSRCFKKDKDKM</sequence>
<dbReference type="RefSeq" id="WP_141420818.1">
    <property type="nucleotide sequence ID" value="NZ_VIAR01000002.1"/>
</dbReference>
<evidence type="ECO:0000256" key="1">
    <source>
        <dbReference type="SAM" id="Phobius"/>
    </source>
</evidence>
<accession>A0A507ZX66</accession>
<gene>
    <name evidence="2" type="ORF">FKR84_03565</name>
</gene>
<keyword evidence="3" id="KW-1185">Reference proteome</keyword>
<proteinExistence type="predicted"/>
<evidence type="ECO:0000313" key="3">
    <source>
        <dbReference type="Proteomes" id="UP000317169"/>
    </source>
</evidence>
<protein>
    <submittedName>
        <fullName evidence="2">Uncharacterized protein</fullName>
    </submittedName>
</protein>
<organism evidence="2 3">
    <name type="scientific">Haloflavibacter putidus</name>
    <dbReference type="NCBI Taxonomy" id="2576776"/>
    <lineage>
        <taxon>Bacteria</taxon>
        <taxon>Pseudomonadati</taxon>
        <taxon>Bacteroidota</taxon>
        <taxon>Flavobacteriia</taxon>
        <taxon>Flavobacteriales</taxon>
        <taxon>Flavobacteriaceae</taxon>
        <taxon>Haloflavibacter</taxon>
    </lineage>
</organism>
<keyword evidence="1" id="KW-0472">Membrane</keyword>
<keyword evidence="1" id="KW-0812">Transmembrane</keyword>
<evidence type="ECO:0000313" key="2">
    <source>
        <dbReference type="EMBL" id="TQD40288.1"/>
    </source>
</evidence>
<dbReference type="Proteomes" id="UP000317169">
    <property type="component" value="Unassembled WGS sequence"/>
</dbReference>